<dbReference type="RefSeq" id="WP_024126292.1">
    <property type="nucleotide sequence ID" value="NC_023284.1"/>
</dbReference>
<sequence>MTAPHDEQDAHRGTAPGVADPGQPPRRRPGLRQTTVAAAVVLALAAAAVAALRDGSGGGNGPAATMTPSATAASVTPPAAQVRPVHEALHDIDARCRAKGEGGKQTSLTRDIDTIIDFSRRYPDARFPIDDETGSTLSLLLVARQSMRDCAPALAARVDRALPSDFRDGAPTAS</sequence>
<feature type="compositionally biased region" description="Basic and acidic residues" evidence="1">
    <location>
        <begin position="1"/>
        <end position="12"/>
    </location>
</feature>
<dbReference type="EMBL" id="KF602049">
    <property type="protein sequence ID" value="AHE39395.1"/>
    <property type="molecule type" value="Genomic_DNA"/>
</dbReference>
<evidence type="ECO:0000313" key="2">
    <source>
        <dbReference type="EMBL" id="AHE39395.1"/>
    </source>
</evidence>
<dbReference type="AlphaFoldDB" id="V9Z1H3"/>
<reference evidence="2" key="1">
    <citation type="submission" date="2013-09" db="EMBL/GenBank/DDBJ databases">
        <title>Complete nucleotide sequence of Streptomyces linear plasmid pFRL4.</title>
        <authorList>
            <person name="Chen Z."/>
            <person name="Fang P."/>
            <person name="Qin Z."/>
        </authorList>
    </citation>
    <scope>NUCLEOTIDE SEQUENCE</scope>
    <source>
        <plasmid evidence="2">pFRL4</plasmid>
    </source>
</reference>
<feature type="region of interest" description="Disordered" evidence="1">
    <location>
        <begin position="56"/>
        <end position="78"/>
    </location>
</feature>
<geneLocation type="plasmid" evidence="2">
    <name>pFRL4</name>
</geneLocation>
<name>V9Z1H3_9ACTN</name>
<accession>V9Z1H3</accession>
<evidence type="ECO:0000256" key="1">
    <source>
        <dbReference type="SAM" id="MobiDB-lite"/>
    </source>
</evidence>
<organism evidence="2">
    <name type="scientific">Streptomyces sp. F2</name>
    <dbReference type="NCBI Taxonomy" id="317660"/>
    <lineage>
        <taxon>Bacteria</taxon>
        <taxon>Bacillati</taxon>
        <taxon>Actinomycetota</taxon>
        <taxon>Actinomycetes</taxon>
        <taxon>Kitasatosporales</taxon>
        <taxon>Streptomycetaceae</taxon>
        <taxon>Streptomyces</taxon>
    </lineage>
</organism>
<keyword evidence="2" id="KW-0614">Plasmid</keyword>
<feature type="region of interest" description="Disordered" evidence="1">
    <location>
        <begin position="1"/>
        <end position="30"/>
    </location>
</feature>
<feature type="compositionally biased region" description="Low complexity" evidence="1">
    <location>
        <begin position="62"/>
        <end position="78"/>
    </location>
</feature>
<proteinExistence type="predicted"/>
<gene>
    <name evidence="2" type="ORF">pFRL4_162c</name>
</gene>
<protein>
    <submittedName>
        <fullName evidence="2">Uncharacterized protein</fullName>
    </submittedName>
</protein>